<evidence type="ECO:0000256" key="7">
    <source>
        <dbReference type="RuleBase" id="RU004504"/>
    </source>
</evidence>
<dbReference type="Proteomes" id="UP000244962">
    <property type="component" value="Unassembled WGS sequence"/>
</dbReference>
<dbReference type="SUPFAM" id="SSF53383">
    <property type="entry name" value="PLP-dependent transferases"/>
    <property type="match status" value="1"/>
</dbReference>
<evidence type="ECO:0000256" key="5">
    <source>
        <dbReference type="ARBA" id="ARBA00022898"/>
    </source>
</evidence>
<dbReference type="Gene3D" id="3.40.640.10">
    <property type="entry name" value="Type I PLP-dependent aspartate aminotransferase-like (Major domain)"/>
    <property type="match status" value="1"/>
</dbReference>
<evidence type="ECO:0000256" key="4">
    <source>
        <dbReference type="ARBA" id="ARBA00022679"/>
    </source>
</evidence>
<comment type="function">
    <text evidence="8">Catalyzes the removal of elemental sulfur and selenium atoms from L-cysteine, L-cystine, L-selenocysteine, and L-selenocystine to produce L-alanine.</text>
</comment>
<protein>
    <recommendedName>
        <fullName evidence="3 8">Cysteine desulfurase</fullName>
        <ecNumber evidence="3 8">2.8.1.7</ecNumber>
    </recommendedName>
</protein>
<dbReference type="GO" id="GO:0030170">
    <property type="term" value="F:pyridoxal phosphate binding"/>
    <property type="evidence" value="ECO:0007669"/>
    <property type="project" value="UniProtKB-UniRule"/>
</dbReference>
<dbReference type="GO" id="GO:0006534">
    <property type="term" value="P:cysteine metabolic process"/>
    <property type="evidence" value="ECO:0007669"/>
    <property type="project" value="UniProtKB-UniRule"/>
</dbReference>
<keyword evidence="4 8" id="KW-0808">Transferase</keyword>
<dbReference type="CDD" id="cd06453">
    <property type="entry name" value="SufS_like"/>
    <property type="match status" value="1"/>
</dbReference>
<dbReference type="Gene3D" id="3.90.1150.10">
    <property type="entry name" value="Aspartate Aminotransferase, domain 1"/>
    <property type="match status" value="1"/>
</dbReference>
<keyword evidence="5 8" id="KW-0663">Pyridoxal phosphate</keyword>
<accession>A0A2U1TAM2</accession>
<evidence type="ECO:0000256" key="8">
    <source>
        <dbReference type="RuleBase" id="RU004506"/>
    </source>
</evidence>
<keyword evidence="11" id="KW-1185">Reference proteome</keyword>
<feature type="domain" description="Aminotransferase class V" evidence="9">
    <location>
        <begin position="40"/>
        <end position="421"/>
    </location>
</feature>
<evidence type="ECO:0000313" key="10">
    <source>
        <dbReference type="EMBL" id="PWC04746.1"/>
    </source>
</evidence>
<dbReference type="PANTHER" id="PTHR43586:SF8">
    <property type="entry name" value="CYSTEINE DESULFURASE 1, CHLOROPLASTIC"/>
    <property type="match status" value="1"/>
</dbReference>
<gene>
    <name evidence="10" type="ORF">DF223_15045</name>
</gene>
<evidence type="ECO:0000259" key="9">
    <source>
        <dbReference type="Pfam" id="PF00266"/>
    </source>
</evidence>
<evidence type="ECO:0000256" key="2">
    <source>
        <dbReference type="ARBA" id="ARBA00010447"/>
    </source>
</evidence>
<evidence type="ECO:0000256" key="1">
    <source>
        <dbReference type="ARBA" id="ARBA00001933"/>
    </source>
</evidence>
<evidence type="ECO:0000256" key="6">
    <source>
        <dbReference type="ARBA" id="ARBA00050776"/>
    </source>
</evidence>
<dbReference type="Pfam" id="PF00266">
    <property type="entry name" value="Aminotran_5"/>
    <property type="match status" value="1"/>
</dbReference>
<dbReference type="InterPro" id="IPR015422">
    <property type="entry name" value="PyrdxlP-dep_Trfase_small"/>
</dbReference>
<dbReference type="NCBIfam" id="TIGR01979">
    <property type="entry name" value="sufS"/>
    <property type="match status" value="1"/>
</dbReference>
<dbReference type="EC" id="2.8.1.7" evidence="3 8"/>
<evidence type="ECO:0000313" key="11">
    <source>
        <dbReference type="Proteomes" id="UP000244962"/>
    </source>
</evidence>
<dbReference type="RefSeq" id="WP_108963781.1">
    <property type="nucleotide sequence ID" value="NZ_QEFB01000018.1"/>
</dbReference>
<dbReference type="PROSITE" id="PS00595">
    <property type="entry name" value="AA_TRANSFER_CLASS_5"/>
    <property type="match status" value="1"/>
</dbReference>
<dbReference type="InterPro" id="IPR015424">
    <property type="entry name" value="PyrdxlP-dep_Trfase"/>
</dbReference>
<reference evidence="11" key="1">
    <citation type="submission" date="2018-04" db="EMBL/GenBank/DDBJ databases">
        <authorList>
            <person name="Liu S."/>
            <person name="Wang Z."/>
            <person name="Li J."/>
        </authorList>
    </citation>
    <scope>NUCLEOTIDE SEQUENCE [LARGE SCALE GENOMIC DNA]</scope>
    <source>
        <strain evidence="11">622</strain>
    </source>
</reference>
<dbReference type="InterPro" id="IPR000192">
    <property type="entry name" value="Aminotrans_V_dom"/>
</dbReference>
<dbReference type="EMBL" id="QEFB01000018">
    <property type="protein sequence ID" value="PWC04746.1"/>
    <property type="molecule type" value="Genomic_DNA"/>
</dbReference>
<comment type="similarity">
    <text evidence="2 8">Belongs to the class-V pyridoxal-phosphate-dependent aminotransferase family. Csd subfamily.</text>
</comment>
<evidence type="ECO:0000256" key="3">
    <source>
        <dbReference type="ARBA" id="ARBA00012239"/>
    </source>
</evidence>
<dbReference type="InterPro" id="IPR015421">
    <property type="entry name" value="PyrdxlP-dep_Trfase_major"/>
</dbReference>
<dbReference type="PANTHER" id="PTHR43586">
    <property type="entry name" value="CYSTEINE DESULFURASE"/>
    <property type="match status" value="1"/>
</dbReference>
<sequence length="436" mass="46540">MSHPLAATTELSGSLTDDEVRVLRRDFPALNQKVNANDLVYLDSGATSQKPTSVLDAERSFYDHDNSAVHRGAHTLAANATELFENARSTVARFVGARDNEIIWTSNATEGVNLLAYAFSNASLGRGGADAARFVLKAGDEILTTEGEHHANLVPWQELAARTGATLRYIPVNDDGTLRMEEAERLITDRTKIVTFTHVSNVTGVINPVETLVRLAHAVGAFVVLDACQSAPHRTLDLAALDVDFAVFSGHKMLAPTGIGVLYGRAELLDAMPPFLTGGSMITTVTMEASGYLPAPQRFEAGTQKVSQAIALAAAVDYLTAVGMDRIERWESSLGARLVEGFDALPGVRVLGPGADVHRAGLASVDVEGVHAHDVGQFLDDRGIAVRVGHHCAQPLHRRFGVTASTRASAYLYNTTADVDAAIDAMGSVRAFFGVK</sequence>
<dbReference type="AlphaFoldDB" id="A0A2U1TAM2"/>
<name>A0A2U1TAM2_9MICO</name>
<proteinExistence type="inferred from homology"/>
<dbReference type="InterPro" id="IPR020578">
    <property type="entry name" value="Aminotrans_V_PyrdxlP_BS"/>
</dbReference>
<organism evidence="10 11">
    <name type="scientific">Mycetocola zhujimingii</name>
    <dbReference type="NCBI Taxonomy" id="2079792"/>
    <lineage>
        <taxon>Bacteria</taxon>
        <taxon>Bacillati</taxon>
        <taxon>Actinomycetota</taxon>
        <taxon>Actinomycetes</taxon>
        <taxon>Micrococcales</taxon>
        <taxon>Microbacteriaceae</taxon>
        <taxon>Mycetocola</taxon>
    </lineage>
</organism>
<comment type="cofactor">
    <cofactor evidence="1 7">
        <name>pyridoxal 5'-phosphate</name>
        <dbReference type="ChEBI" id="CHEBI:597326"/>
    </cofactor>
</comment>
<comment type="catalytic activity">
    <reaction evidence="6 8">
        <text>(sulfur carrier)-H + L-cysteine = (sulfur carrier)-SH + L-alanine</text>
        <dbReference type="Rhea" id="RHEA:43892"/>
        <dbReference type="Rhea" id="RHEA-COMP:14737"/>
        <dbReference type="Rhea" id="RHEA-COMP:14739"/>
        <dbReference type="ChEBI" id="CHEBI:29917"/>
        <dbReference type="ChEBI" id="CHEBI:35235"/>
        <dbReference type="ChEBI" id="CHEBI:57972"/>
        <dbReference type="ChEBI" id="CHEBI:64428"/>
        <dbReference type="EC" id="2.8.1.7"/>
    </reaction>
</comment>
<comment type="caution">
    <text evidence="10">The sequence shown here is derived from an EMBL/GenBank/DDBJ whole genome shotgun (WGS) entry which is preliminary data.</text>
</comment>
<dbReference type="GO" id="GO:0031071">
    <property type="term" value="F:cysteine desulfurase activity"/>
    <property type="evidence" value="ECO:0007669"/>
    <property type="project" value="UniProtKB-UniRule"/>
</dbReference>
<dbReference type="InterPro" id="IPR010970">
    <property type="entry name" value="Cys_dSase_SufS"/>
</dbReference>